<dbReference type="EMBL" id="OZ034818">
    <property type="protein sequence ID" value="CAL1387370.1"/>
    <property type="molecule type" value="Genomic_DNA"/>
</dbReference>
<gene>
    <name evidence="1" type="ORF">LTRI10_LOCUS28361</name>
</gene>
<sequence length="139" mass="14957">MTTGSTANPTKSCIRIGGFPNVARFDRRKRIWTWTGELTLPTADDASDSLPKGALDEAGSELLEEELKDDEFCPGDLEPLEEPSLDKLVVDVSSGEDGPLSSLDTNEMVASCGRGREEILSNSGREVRNSRVAAELAST</sequence>
<dbReference type="AlphaFoldDB" id="A0AAV2EPD6"/>
<reference evidence="1 2" key="1">
    <citation type="submission" date="2024-04" db="EMBL/GenBank/DDBJ databases">
        <authorList>
            <person name="Fracassetti M."/>
        </authorList>
    </citation>
    <scope>NUCLEOTIDE SEQUENCE [LARGE SCALE GENOMIC DNA]</scope>
</reference>
<accession>A0AAV2EPD6</accession>
<evidence type="ECO:0000313" key="2">
    <source>
        <dbReference type="Proteomes" id="UP001497516"/>
    </source>
</evidence>
<organism evidence="1 2">
    <name type="scientific">Linum trigynum</name>
    <dbReference type="NCBI Taxonomy" id="586398"/>
    <lineage>
        <taxon>Eukaryota</taxon>
        <taxon>Viridiplantae</taxon>
        <taxon>Streptophyta</taxon>
        <taxon>Embryophyta</taxon>
        <taxon>Tracheophyta</taxon>
        <taxon>Spermatophyta</taxon>
        <taxon>Magnoliopsida</taxon>
        <taxon>eudicotyledons</taxon>
        <taxon>Gunneridae</taxon>
        <taxon>Pentapetalae</taxon>
        <taxon>rosids</taxon>
        <taxon>fabids</taxon>
        <taxon>Malpighiales</taxon>
        <taxon>Linaceae</taxon>
        <taxon>Linum</taxon>
    </lineage>
</organism>
<evidence type="ECO:0000313" key="1">
    <source>
        <dbReference type="EMBL" id="CAL1387370.1"/>
    </source>
</evidence>
<proteinExistence type="predicted"/>
<name>A0AAV2EPD6_9ROSI</name>
<keyword evidence="2" id="KW-1185">Reference proteome</keyword>
<protein>
    <submittedName>
        <fullName evidence="1">Uncharacterized protein</fullName>
    </submittedName>
</protein>
<dbReference type="Proteomes" id="UP001497516">
    <property type="component" value="Chromosome 5"/>
</dbReference>